<dbReference type="Proteomes" id="UP000078541">
    <property type="component" value="Unassembled WGS sequence"/>
</dbReference>
<dbReference type="EMBL" id="KQ981727">
    <property type="protein sequence ID" value="KYN36811.1"/>
    <property type="molecule type" value="Genomic_DNA"/>
</dbReference>
<accession>A0A195F8V4</accession>
<evidence type="ECO:0000313" key="2">
    <source>
        <dbReference type="Proteomes" id="UP000078541"/>
    </source>
</evidence>
<sequence length="103" mass="11458">QRKDDIIQNITSPIITACAGSVSSKAVLKNPMVGLPITFAFVLLAYSSPLMNGPGPRASPSGRRIAQPTIWKSYFVYYCLQQSQMFRFPKDAKRLVFCQQSTL</sequence>
<proteinExistence type="predicted"/>
<reference evidence="1 2" key="1">
    <citation type="submission" date="2016-03" db="EMBL/GenBank/DDBJ databases">
        <title>Trachymyrmex septentrionalis WGS genome.</title>
        <authorList>
            <person name="Nygaard S."/>
            <person name="Hu H."/>
            <person name="Boomsma J."/>
            <person name="Zhang G."/>
        </authorList>
    </citation>
    <scope>NUCLEOTIDE SEQUENCE [LARGE SCALE GENOMIC DNA]</scope>
    <source>
        <strain evidence="1">Tsep2-gDNA-1</strain>
        <tissue evidence="1">Whole body</tissue>
    </source>
</reference>
<name>A0A195F8V4_9HYME</name>
<gene>
    <name evidence="1" type="ORF">ALC56_08602</name>
</gene>
<keyword evidence="2" id="KW-1185">Reference proteome</keyword>
<evidence type="ECO:0000313" key="1">
    <source>
        <dbReference type="EMBL" id="KYN36811.1"/>
    </source>
</evidence>
<feature type="non-terminal residue" evidence="1">
    <location>
        <position position="1"/>
    </location>
</feature>
<protein>
    <submittedName>
        <fullName evidence="1">Uncharacterized protein</fullName>
    </submittedName>
</protein>
<organism evidence="1 2">
    <name type="scientific">Trachymyrmex septentrionalis</name>
    <dbReference type="NCBI Taxonomy" id="34720"/>
    <lineage>
        <taxon>Eukaryota</taxon>
        <taxon>Metazoa</taxon>
        <taxon>Ecdysozoa</taxon>
        <taxon>Arthropoda</taxon>
        <taxon>Hexapoda</taxon>
        <taxon>Insecta</taxon>
        <taxon>Pterygota</taxon>
        <taxon>Neoptera</taxon>
        <taxon>Endopterygota</taxon>
        <taxon>Hymenoptera</taxon>
        <taxon>Apocrita</taxon>
        <taxon>Aculeata</taxon>
        <taxon>Formicoidea</taxon>
        <taxon>Formicidae</taxon>
        <taxon>Myrmicinae</taxon>
        <taxon>Trachymyrmex</taxon>
    </lineage>
</organism>
<dbReference type="AlphaFoldDB" id="A0A195F8V4"/>